<dbReference type="EMBL" id="CDHN01000005">
    <property type="protein sequence ID" value="CEJ93176.1"/>
    <property type="molecule type" value="Genomic_DNA"/>
</dbReference>
<dbReference type="Proteomes" id="UP000039046">
    <property type="component" value="Unassembled WGS sequence"/>
</dbReference>
<feature type="compositionally biased region" description="Low complexity" evidence="1">
    <location>
        <begin position="19"/>
        <end position="43"/>
    </location>
</feature>
<protein>
    <submittedName>
        <fullName evidence="2">Uncharacterized protein</fullName>
    </submittedName>
</protein>
<dbReference type="AlphaFoldDB" id="A0A0A1T7Y5"/>
<gene>
    <name evidence="2" type="ORF">VHEMI08785</name>
</gene>
<evidence type="ECO:0000313" key="3">
    <source>
        <dbReference type="Proteomes" id="UP000039046"/>
    </source>
</evidence>
<sequence>MFASEAVFIAAYKKPTLYTPSTSATNSAANSRRPSASAATTEAAQKKKNDHVLASAAKILAGRPGIDRNGSFLRAM</sequence>
<name>A0A0A1T7Y5_9HYPO</name>
<reference evidence="2 3" key="1">
    <citation type="journal article" date="2015" name="Genome Announc.">
        <title>Draft Genome Sequence and Gene Annotation of the Entomopathogenic Fungus Verticillium hemipterigenum.</title>
        <authorList>
            <person name="Horn F."/>
            <person name="Habel A."/>
            <person name="Scharf D.H."/>
            <person name="Dworschak J."/>
            <person name="Brakhage A.A."/>
            <person name="Guthke R."/>
            <person name="Hertweck C."/>
            <person name="Linde J."/>
        </authorList>
    </citation>
    <scope>NUCLEOTIDE SEQUENCE [LARGE SCALE GENOMIC DNA]</scope>
</reference>
<feature type="region of interest" description="Disordered" evidence="1">
    <location>
        <begin position="19"/>
        <end position="49"/>
    </location>
</feature>
<evidence type="ECO:0000313" key="2">
    <source>
        <dbReference type="EMBL" id="CEJ93176.1"/>
    </source>
</evidence>
<evidence type="ECO:0000256" key="1">
    <source>
        <dbReference type="SAM" id="MobiDB-lite"/>
    </source>
</evidence>
<accession>A0A0A1T7Y5</accession>
<proteinExistence type="predicted"/>
<organism evidence="2 3">
    <name type="scientific">[Torrubiella] hemipterigena</name>
    <dbReference type="NCBI Taxonomy" id="1531966"/>
    <lineage>
        <taxon>Eukaryota</taxon>
        <taxon>Fungi</taxon>
        <taxon>Dikarya</taxon>
        <taxon>Ascomycota</taxon>
        <taxon>Pezizomycotina</taxon>
        <taxon>Sordariomycetes</taxon>
        <taxon>Hypocreomycetidae</taxon>
        <taxon>Hypocreales</taxon>
        <taxon>Clavicipitaceae</taxon>
        <taxon>Clavicipitaceae incertae sedis</taxon>
        <taxon>'Torrubiella' clade</taxon>
    </lineage>
</organism>
<dbReference type="HOGENOM" id="CLU_2656198_0_0_1"/>
<keyword evidence="3" id="KW-1185">Reference proteome</keyword>